<keyword evidence="1" id="KW-0812">Transmembrane</keyword>
<dbReference type="EMBL" id="AZGC01000020">
    <property type="protein sequence ID" value="KRL95240.1"/>
    <property type="molecule type" value="Genomic_DNA"/>
</dbReference>
<name>A0A0R1UV27_9LACO</name>
<feature type="transmembrane region" description="Helical" evidence="1">
    <location>
        <begin position="505"/>
        <end position="526"/>
    </location>
</feature>
<dbReference type="Proteomes" id="UP000051084">
    <property type="component" value="Unassembled WGS sequence"/>
</dbReference>
<keyword evidence="1" id="KW-0472">Membrane</keyword>
<dbReference type="AlphaFoldDB" id="A0A0R1UV27"/>
<evidence type="ECO:0000313" key="3">
    <source>
        <dbReference type="Proteomes" id="UP000051084"/>
    </source>
</evidence>
<feature type="transmembrane region" description="Helical" evidence="1">
    <location>
        <begin position="283"/>
        <end position="300"/>
    </location>
</feature>
<dbReference type="PATRIC" id="fig|1423742.4.peg.862"/>
<gene>
    <name evidence="2" type="ORF">FC21_GL000828</name>
</gene>
<evidence type="ECO:0008006" key="4">
    <source>
        <dbReference type="Google" id="ProtNLM"/>
    </source>
</evidence>
<dbReference type="STRING" id="417373.GCA_001570685_00932"/>
<comment type="caution">
    <text evidence="2">The sequence shown here is derived from an EMBL/GenBank/DDBJ whole genome shotgun (WGS) entry which is preliminary data.</text>
</comment>
<protein>
    <recommendedName>
        <fullName evidence="4">Membrane protein 6-pyruvoyl-tetrahydropterin synthase-related domain-containing protein</fullName>
    </recommendedName>
</protein>
<proteinExistence type="predicted"/>
<organism evidence="2 3">
    <name type="scientific">Limosilactobacillus equigenerosi DSM 18793 = JCM 14505</name>
    <dbReference type="NCBI Taxonomy" id="1423742"/>
    <lineage>
        <taxon>Bacteria</taxon>
        <taxon>Bacillati</taxon>
        <taxon>Bacillota</taxon>
        <taxon>Bacilli</taxon>
        <taxon>Lactobacillales</taxon>
        <taxon>Lactobacillaceae</taxon>
        <taxon>Limosilactobacillus</taxon>
    </lineage>
</organism>
<accession>A0A0R1UV27</accession>
<reference evidence="2 3" key="1">
    <citation type="journal article" date="2015" name="Genome Announc.">
        <title>Expanding the biotechnology potential of lactobacilli through comparative genomics of 213 strains and associated genera.</title>
        <authorList>
            <person name="Sun Z."/>
            <person name="Harris H.M."/>
            <person name="McCann A."/>
            <person name="Guo C."/>
            <person name="Argimon S."/>
            <person name="Zhang W."/>
            <person name="Yang X."/>
            <person name="Jeffery I.B."/>
            <person name="Cooney J.C."/>
            <person name="Kagawa T.F."/>
            <person name="Liu W."/>
            <person name="Song Y."/>
            <person name="Salvetti E."/>
            <person name="Wrobel A."/>
            <person name="Rasinkangas P."/>
            <person name="Parkhill J."/>
            <person name="Rea M.C."/>
            <person name="O'Sullivan O."/>
            <person name="Ritari J."/>
            <person name="Douillard F.P."/>
            <person name="Paul Ross R."/>
            <person name="Yang R."/>
            <person name="Briner A.E."/>
            <person name="Felis G.E."/>
            <person name="de Vos W.M."/>
            <person name="Barrangou R."/>
            <person name="Klaenhammer T.R."/>
            <person name="Caufield P.W."/>
            <person name="Cui Y."/>
            <person name="Zhang H."/>
            <person name="O'Toole P.W."/>
        </authorList>
    </citation>
    <scope>NUCLEOTIDE SEQUENCE [LARGE SCALE GENOMIC DNA]</scope>
    <source>
        <strain evidence="2 3">DSM 18793</strain>
    </source>
</reference>
<feature type="transmembrane region" description="Helical" evidence="1">
    <location>
        <begin position="250"/>
        <end position="271"/>
    </location>
</feature>
<evidence type="ECO:0000256" key="1">
    <source>
        <dbReference type="SAM" id="Phobius"/>
    </source>
</evidence>
<feature type="transmembrane region" description="Helical" evidence="1">
    <location>
        <begin position="38"/>
        <end position="54"/>
    </location>
</feature>
<feature type="transmembrane region" description="Helical" evidence="1">
    <location>
        <begin position="89"/>
        <end position="110"/>
    </location>
</feature>
<feature type="transmembrane region" description="Helical" evidence="1">
    <location>
        <begin position="116"/>
        <end position="133"/>
    </location>
</feature>
<feature type="transmembrane region" description="Helical" evidence="1">
    <location>
        <begin position="166"/>
        <end position="182"/>
    </location>
</feature>
<keyword evidence="3" id="KW-1185">Reference proteome</keyword>
<keyword evidence="1" id="KW-1133">Transmembrane helix</keyword>
<feature type="transmembrane region" description="Helical" evidence="1">
    <location>
        <begin position="60"/>
        <end position="77"/>
    </location>
</feature>
<sequence>MHFHLNRIYELKESLVNLKYPWANFLTFNKVGYPINSFYPNLTLVLVIPFYILIHNPIVAYYTSLVFIIWLTEIITYKSAKAISHKINNSFLAAVFYVSSGYMTFVYWFAFELGEILSFMVLPIIVSSIVAFYKPKTVSKKLNQYRWKLLAFSLIWITNSHVLMALITNVMVLISLLVLLISDSQKFKSRINEYFKVAGVYILGSLYVLVSMFTQYVGRGVVGPDRYFGAMSFKNLIINSLDNIISPGDVPAHLVLNMGIVMIVVMMVCFMDFHNLGMFGKTFFWLGVLFTVASTDLFPWDPIVKIIPQIQILQFSFRFLIYSVLFLLFSFIFTSEKSLKSSLLIFACVMSINLNKMYNFNQSGQNQQPLTEKATYKNRLLYSKFRIDNHGFIEMINSYHEIGGPKDYLSTIQKYHAQEIFKHDVLSNNHKIKSNSKFDINQANYKITLNHDGNLDLPVLLDNFKYRVTIDDFLMKYHKSSRGTIQVDQVDSGKHNIKIIVQPHWYTLLSLVVSLIIILLLLVNVIRITLI</sequence>
<feature type="transmembrane region" description="Helical" evidence="1">
    <location>
        <begin position="194"/>
        <end position="217"/>
    </location>
</feature>
<evidence type="ECO:0000313" key="2">
    <source>
        <dbReference type="EMBL" id="KRL95240.1"/>
    </source>
</evidence>
<feature type="transmembrane region" description="Helical" evidence="1">
    <location>
        <begin position="312"/>
        <end position="334"/>
    </location>
</feature>